<organism evidence="2 3">
    <name type="scientific">Mycetomoellerius zeteki</name>
    <dbReference type="NCBI Taxonomy" id="64791"/>
    <lineage>
        <taxon>Eukaryota</taxon>
        <taxon>Metazoa</taxon>
        <taxon>Ecdysozoa</taxon>
        <taxon>Arthropoda</taxon>
        <taxon>Hexapoda</taxon>
        <taxon>Insecta</taxon>
        <taxon>Pterygota</taxon>
        <taxon>Neoptera</taxon>
        <taxon>Endopterygota</taxon>
        <taxon>Hymenoptera</taxon>
        <taxon>Apocrita</taxon>
        <taxon>Aculeata</taxon>
        <taxon>Formicoidea</taxon>
        <taxon>Formicidae</taxon>
        <taxon>Myrmicinae</taxon>
        <taxon>Mycetomoellerius</taxon>
    </lineage>
</organism>
<dbReference type="PROSITE" id="PS00028">
    <property type="entry name" value="ZINC_FINGER_C2H2_1"/>
    <property type="match status" value="2"/>
</dbReference>
<accession>A0A151WKK3</accession>
<keyword evidence="3" id="KW-1185">Reference proteome</keyword>
<feature type="domain" description="C2H2-type" evidence="1">
    <location>
        <begin position="164"/>
        <end position="185"/>
    </location>
</feature>
<sequence>MYNGHVKASIARGKLVDKHRNILRDLRKCGLFAKNKNLSQVKINTDNNDCNDSYNWLKNNREPFADIIEHWNKTYTKREQSQAASVAEFIQEWPILSLSNGYVLIDTDFAQKYPESSNHLFRNFDTLMKNVLLHLPEKSGGSVLKSLLNKLNEELYIMANPITCFLCKKQFEAIKALILHFKVSHSLTVGEIVQCKQDFCRRKFNTFCSFKQHLIRKHHIGQKHHIQNKSTLVLSADINSKSHECSKYQQNLDIPSSSNSISNVNTTETKCQNYTVEDIADNIEQQCASFCAKLYANSVIPRSQVQFIFENLMELLSNGFGNLFRTMLESKNETNISNRDIIVKMINLMENSFKNLSSDKLRQRYFENSHYLIQPVSYCVGTIDIFDFLGSPLWNEISKNYTGNIVIPIFLFFDDFEINNPLGSHALTLILGDNLGVNSILGFSDSFSSRFFCRFCRTTKEQCQALCKSEPLLRRTKSNYDLDIQKLPDKSTGIKEPCIWNDLKYFDVTENIAGDIMHDIYEGICRYELGSILNSFIKNKFFSLEFLNQRIKFFNYGIYERNTVPLIKADHIKRCQIIMSAAEMACFVRYLGLIVGDKIPENNSAWQIIGPLINISSMRFEAKHRDLKKNANVVQSRVNITFTVAKKNQLQLCEKFLSKRGFSDNIIFGPCLEVNDTSAHYLWIEINRIKYFSNRNTILLISVDEPLPEFGLISSIICYEDERITFTLKKLFTIGYYSHVDAYEVTSDNFVHSVEIDFNSLINIFPTSGILHYGNTNDKFVCFR</sequence>
<dbReference type="InterPro" id="IPR013087">
    <property type="entry name" value="Znf_C2H2_type"/>
</dbReference>
<evidence type="ECO:0000259" key="1">
    <source>
        <dbReference type="PROSITE" id="PS00028"/>
    </source>
</evidence>
<protein>
    <recommendedName>
        <fullName evidence="1">C2H2-type domain-containing protein</fullName>
    </recommendedName>
</protein>
<feature type="domain" description="C2H2-type" evidence="1">
    <location>
        <begin position="195"/>
        <end position="219"/>
    </location>
</feature>
<proteinExistence type="predicted"/>
<dbReference type="Proteomes" id="UP000075809">
    <property type="component" value="Unassembled WGS sequence"/>
</dbReference>
<name>A0A151WKK3_9HYME</name>
<gene>
    <name evidence="2" type="ORF">ALC60_12569</name>
</gene>
<reference evidence="2 3" key="1">
    <citation type="submission" date="2015-09" db="EMBL/GenBank/DDBJ databases">
        <title>Trachymyrmex zeteki WGS genome.</title>
        <authorList>
            <person name="Nygaard S."/>
            <person name="Hu H."/>
            <person name="Boomsma J."/>
            <person name="Zhang G."/>
        </authorList>
    </citation>
    <scope>NUCLEOTIDE SEQUENCE [LARGE SCALE GENOMIC DNA]</scope>
    <source>
        <strain evidence="2">Tzet28-1</strain>
        <tissue evidence="2">Whole body</tissue>
    </source>
</reference>
<evidence type="ECO:0000313" key="2">
    <source>
        <dbReference type="EMBL" id="KYQ48388.1"/>
    </source>
</evidence>
<dbReference type="EMBL" id="KQ983010">
    <property type="protein sequence ID" value="KYQ48388.1"/>
    <property type="molecule type" value="Genomic_DNA"/>
</dbReference>
<dbReference type="AlphaFoldDB" id="A0A151WKK3"/>
<evidence type="ECO:0000313" key="3">
    <source>
        <dbReference type="Proteomes" id="UP000075809"/>
    </source>
</evidence>
<dbReference type="STRING" id="64791.A0A151WKK3"/>
<dbReference type="SMART" id="SM00355">
    <property type="entry name" value="ZnF_C2H2"/>
    <property type="match status" value="2"/>
</dbReference>